<feature type="region of interest" description="Disordered" evidence="2">
    <location>
        <begin position="1598"/>
        <end position="1623"/>
    </location>
</feature>
<feature type="region of interest" description="Disordered" evidence="2">
    <location>
        <begin position="1899"/>
        <end position="1996"/>
    </location>
</feature>
<keyword evidence="4" id="KW-1185">Reference proteome</keyword>
<dbReference type="Proteomes" id="UP000054937">
    <property type="component" value="Unassembled WGS sequence"/>
</dbReference>
<dbReference type="SUPFAM" id="SSF50978">
    <property type="entry name" value="WD40 repeat-like"/>
    <property type="match status" value="1"/>
</dbReference>
<feature type="compositionally biased region" description="Acidic residues" evidence="2">
    <location>
        <begin position="1849"/>
        <end position="1867"/>
    </location>
</feature>
<evidence type="ECO:0000256" key="2">
    <source>
        <dbReference type="SAM" id="MobiDB-lite"/>
    </source>
</evidence>
<feature type="compositionally biased region" description="Polar residues" evidence="2">
    <location>
        <begin position="1483"/>
        <end position="1499"/>
    </location>
</feature>
<evidence type="ECO:0000313" key="4">
    <source>
        <dbReference type="Proteomes" id="UP000054937"/>
    </source>
</evidence>
<feature type="region of interest" description="Disordered" evidence="2">
    <location>
        <begin position="1448"/>
        <end position="1513"/>
    </location>
</feature>
<evidence type="ECO:0000256" key="1">
    <source>
        <dbReference type="SAM" id="Coils"/>
    </source>
</evidence>
<organism evidence="3 4">
    <name type="scientific">Pseudocohnilembus persalinus</name>
    <name type="common">Ciliate</name>
    <dbReference type="NCBI Taxonomy" id="266149"/>
    <lineage>
        <taxon>Eukaryota</taxon>
        <taxon>Sar</taxon>
        <taxon>Alveolata</taxon>
        <taxon>Ciliophora</taxon>
        <taxon>Intramacronucleata</taxon>
        <taxon>Oligohymenophorea</taxon>
        <taxon>Scuticociliatia</taxon>
        <taxon>Philasterida</taxon>
        <taxon>Pseudocohnilembidae</taxon>
        <taxon>Pseudocohnilembus</taxon>
    </lineage>
</organism>
<dbReference type="EMBL" id="LDAU01000170">
    <property type="protein sequence ID" value="KRX01456.1"/>
    <property type="molecule type" value="Genomic_DNA"/>
</dbReference>
<feature type="region of interest" description="Disordered" evidence="2">
    <location>
        <begin position="1844"/>
        <end position="1867"/>
    </location>
</feature>
<dbReference type="InterPro" id="IPR036322">
    <property type="entry name" value="WD40_repeat_dom_sf"/>
</dbReference>
<feature type="region of interest" description="Disordered" evidence="2">
    <location>
        <begin position="914"/>
        <end position="1068"/>
    </location>
</feature>
<feature type="compositionally biased region" description="Low complexity" evidence="2">
    <location>
        <begin position="1006"/>
        <end position="1023"/>
    </location>
</feature>
<feature type="compositionally biased region" description="Low complexity" evidence="2">
    <location>
        <begin position="1983"/>
        <end position="1996"/>
    </location>
</feature>
<reference evidence="3 4" key="1">
    <citation type="journal article" date="2015" name="Sci. Rep.">
        <title>Genome of the facultative scuticociliatosis pathogen Pseudocohnilembus persalinus provides insight into its virulence through horizontal gene transfer.</title>
        <authorList>
            <person name="Xiong J."/>
            <person name="Wang G."/>
            <person name="Cheng J."/>
            <person name="Tian M."/>
            <person name="Pan X."/>
            <person name="Warren A."/>
            <person name="Jiang C."/>
            <person name="Yuan D."/>
            <person name="Miao W."/>
        </authorList>
    </citation>
    <scope>NUCLEOTIDE SEQUENCE [LARGE SCALE GENOMIC DNA]</scope>
    <source>
        <strain evidence="3">36N120E</strain>
    </source>
</reference>
<protein>
    <submittedName>
        <fullName evidence="3">WD40-repeat-containing domain</fullName>
    </submittedName>
</protein>
<sequence length="1996" mass="236022">MTQFDYPGFILKYLRLKSKPRKIVPAKKGKNSKKQLGFVKSQLKSLSQSDILDTINEIEDIEIFEELKTKDPSNKANSKLVSMLEKYCKEILDRIDSPSSFEDQEDEEDINQQISSYKNSLNMSFLKLTFNCLGLADFTFQLKAEHLEHRKLAKFLKEEIYDNEEFLNFNLKIPFLYPLKPENRQFINNFKIFWKIIFNQTDLINDEIHLLQHIQEWMVIFSESRLRPVRQGSIEMAKIFLDLGKEFLKENLIKQEKEKDAEQRKEIVLNMKLIESLCNELFDIMTNRLKDVCEKIREKAARSFFDTILAFPEKFVTIEIFEDAQFLLKDKNDEINIIALDFAQKITKLLYQRAQNQIKQQGNLNENEEENSVLEEQSEDLKTIIHFYSQQSTRRLIYTKIFSQDKQLTNLALEIYINLEFKNNFLQEDFKEDDFSHQNNQDLSCHILTSFLNLINKIKPNILNQNNHQQQIDNLTEVLFHHTSAIYDYNSVFALLEQEDNDKNSSFKVKKFENFDLLLLMIAESSAKYAQQIIEGHKNLPKIELEKYNKIIPSFSLSLIKNTQPLLQKYLQIEQNLNLNESEYGNKDAVKKLKQENQLKITGLLSLYQYVEESQINDSDFSEILKIILKLLDDLFIATENPQTIENIGKIINTYQKKINKSNHKILLQKMIDEMQKLQLDNVPKNVENNVLTQLTKLCSHSTLFSYSILVQDIIRDFIIQHIQQQKIIEDNSYLINLLKQLKQKEVQPENEKQLIFWHLIEKLMSKFIEEDENLKAADELNKLVVKLYFTQRERVQKYQETAKSKFLTFLISMINIQLDLQQDDITGAYNEQNFEIFKYLEVLLDTCKPQKSGYIQPKNLKYLFVLLDQKINQNKEERAEKNLKEINEIQGFKHLQSFHQHLMKINGFKLQNSEEEKQDAENKQNTDKMLEENDNEQKEEEIDQSSKKRKSSKIKDLNLNLYSDTKDTDDEQEKNERRQTRQNQSKNKMLEESQSENLDNKEDQQYQQYDADLLDSTNNQIKKQNKKTKTKKQDIQIESDNDMSDESGLFSDDENTKQKNLKKNQQKIRPLQDQYKLKFPLKSESSIKITPYNNIMHAAKLPIDFKGNKFSINLNYIAKIESQKIKIHSLSNTDIICTIDQNSDEQIQDIVFLQNSDFLASINNKGRFQIHSVIFENGNQIGTQLLIEQQFPQIENEKQLNIYWKDQQNLAIASQNKFIKVILPEINYEQLQQPQEFNLVEFQQNITQIAFSERYSLVFIVTDYKFIKVYNYQQMKEIDLEKLMEEDQKIAKLVDFSLDNTKSLLNGVIETQSMQYVLNFHISDKFIQNSPQYEQEKKSYNFFDKFKRYNFKCRQVLEQIQGIVIQTEKIFDTQYLQSHGIIYQSQNNIKSDYKLKTQSLLLLFIYNQKNIQLFTLNDLLPSDQILVDEKNHIQSVFNLNQDKEQISDNISEKSPSQIQNTQVEKNQQINGEKIPNIEQKTESQQSFPEFKQQKISSSKKNDQESQKQEQNTVVVQENENENMQNQQFKPKNFNEQNPFLSQFVNAEKEKVANENSKKDVDQDVKKNQTSVKKNEEPEFLKQYDNQIDVKNAVPPIEPKQINNNLKQDATKKKQQSNIKESKQITGNPVQIPDIQSHLENRMSIFLQNIDQHINKKFDNLEGYIENKVQQKLQLGHKQSIDNVVKQQIQQSIKQEFGIQFQSQVTPCFEQYLQEIFKETKNTFEKGITFYNQKVQLEKEKNETIHQSTKNLQENINKLITTGESISLNIDQSAKNLEDMQKVIVDKKSDLEQNKKHIENSQKKIEETQTQLQIFLKQQNQILDQLQKLQKNQQEILQMQQNLQRNNIDQEDDDQDRGYEEDDDEDEDIKDIAEIQKQIGQQQQPSLNNSILSGISMHQTPQQYPQAQQQQQQQYPTYYNPPPNLQQQYPPPQFYQQQLPPNQQYMQPYYNMPQQNYTPQQQQNIYQAGQNYQNQNKKKKKNNNPNNTSKNFQNKY</sequence>
<comment type="caution">
    <text evidence="3">The sequence shown here is derived from an EMBL/GenBank/DDBJ whole genome shotgun (WGS) entry which is preliminary data.</text>
</comment>
<gene>
    <name evidence="3" type="ORF">PPERSA_01359</name>
</gene>
<feature type="compositionally biased region" description="Pro residues" evidence="2">
    <location>
        <begin position="1919"/>
        <end position="1933"/>
    </location>
</feature>
<feature type="compositionally biased region" description="Low complexity" evidence="2">
    <location>
        <begin position="1899"/>
        <end position="1918"/>
    </location>
</feature>
<proteinExistence type="predicted"/>
<dbReference type="InParanoid" id="A0A0V0QH84"/>
<evidence type="ECO:0000313" key="3">
    <source>
        <dbReference type="EMBL" id="KRX01456.1"/>
    </source>
</evidence>
<keyword evidence="1" id="KW-0175">Coiled coil</keyword>
<feature type="compositionally biased region" description="Polar residues" evidence="2">
    <location>
        <begin position="1448"/>
        <end position="1471"/>
    </location>
</feature>
<feature type="region of interest" description="Disordered" evidence="2">
    <location>
        <begin position="1550"/>
        <end position="1574"/>
    </location>
</feature>
<feature type="compositionally biased region" description="Low complexity" evidence="2">
    <location>
        <begin position="1934"/>
        <end position="1975"/>
    </location>
</feature>
<accession>A0A0V0QH84</accession>
<feature type="compositionally biased region" description="Acidic residues" evidence="2">
    <location>
        <begin position="933"/>
        <end position="944"/>
    </location>
</feature>
<feature type="coiled-coil region" evidence="1">
    <location>
        <begin position="351"/>
        <end position="384"/>
    </location>
</feature>
<feature type="compositionally biased region" description="Basic and acidic residues" evidence="2">
    <location>
        <begin position="914"/>
        <end position="932"/>
    </location>
</feature>
<name>A0A0V0QH84_PSEPJ</name>